<keyword evidence="4" id="KW-1185">Reference proteome</keyword>
<sequence length="183" mass="20402">MSLPVSSTSSPQPKSTSSSLPIQDELIVSCFARVPRCDYPSLSLVSKPFNRLIASPKINLVRSLSQSTENVVYVALGNDFGMNHVWYTMNHRPHREGSNLRNHKLVPLPSFPSLPCWGASVIVVGNEIYVFGGYINNERTSNVLVIDSRFGTSRFLPSMRVARGYATLGVVDGKIHYRKKRYS</sequence>
<dbReference type="EMBL" id="CACVBM020001351">
    <property type="protein sequence ID" value="CAA7046627.1"/>
    <property type="molecule type" value="Genomic_DNA"/>
</dbReference>
<dbReference type="Proteomes" id="UP000467841">
    <property type="component" value="Unassembled WGS sequence"/>
</dbReference>
<dbReference type="PANTHER" id="PTHR24414:SF70">
    <property type="entry name" value="F-BOX DOMAIN-CONTAINING PROTEIN"/>
    <property type="match status" value="1"/>
</dbReference>
<dbReference type="CDD" id="cd22152">
    <property type="entry name" value="F-box_AtAFR-like"/>
    <property type="match status" value="1"/>
</dbReference>
<evidence type="ECO:0000313" key="4">
    <source>
        <dbReference type="Proteomes" id="UP000467841"/>
    </source>
</evidence>
<accession>A0A6D2JXR9</accession>
<proteinExistence type="predicted"/>
<dbReference type="InterPro" id="IPR001810">
    <property type="entry name" value="F-box_dom"/>
</dbReference>
<dbReference type="SUPFAM" id="SSF117281">
    <property type="entry name" value="Kelch motif"/>
    <property type="match status" value="1"/>
</dbReference>
<evidence type="ECO:0000259" key="2">
    <source>
        <dbReference type="Pfam" id="PF25210"/>
    </source>
</evidence>
<dbReference type="AlphaFoldDB" id="A0A6D2JXR9"/>
<comment type="caution">
    <text evidence="3">The sequence shown here is derived from an EMBL/GenBank/DDBJ whole genome shotgun (WGS) entry which is preliminary data.</text>
</comment>
<dbReference type="Gene3D" id="2.120.10.80">
    <property type="entry name" value="Kelch-type beta propeller"/>
    <property type="match status" value="1"/>
</dbReference>
<dbReference type="InterPro" id="IPR015915">
    <property type="entry name" value="Kelch-typ_b-propeller"/>
</dbReference>
<gene>
    <name evidence="3" type="ORF">MERR_LOCUS33862</name>
</gene>
<dbReference type="OrthoDB" id="45365at2759"/>
<evidence type="ECO:0000259" key="1">
    <source>
        <dbReference type="Pfam" id="PF00646"/>
    </source>
</evidence>
<dbReference type="InterPro" id="IPR050354">
    <property type="entry name" value="F-box/kelch-repeat_ARATH"/>
</dbReference>
<dbReference type="Pfam" id="PF25210">
    <property type="entry name" value="Kelch_FKB95"/>
    <property type="match status" value="1"/>
</dbReference>
<name>A0A6D2JXR9_9BRAS</name>
<reference evidence="3" key="1">
    <citation type="submission" date="2020-01" db="EMBL/GenBank/DDBJ databases">
        <authorList>
            <person name="Mishra B."/>
        </authorList>
    </citation>
    <scope>NUCLEOTIDE SEQUENCE [LARGE SCALE GENOMIC DNA]</scope>
</reference>
<dbReference type="InterPro" id="IPR036047">
    <property type="entry name" value="F-box-like_dom_sf"/>
</dbReference>
<dbReference type="InterPro" id="IPR006652">
    <property type="entry name" value="Kelch_1"/>
</dbReference>
<protein>
    <submittedName>
        <fullName evidence="3">Uncharacterized protein</fullName>
    </submittedName>
</protein>
<evidence type="ECO:0000313" key="3">
    <source>
        <dbReference type="EMBL" id="CAA7046627.1"/>
    </source>
</evidence>
<dbReference type="SMART" id="SM00612">
    <property type="entry name" value="Kelch"/>
    <property type="match status" value="1"/>
</dbReference>
<feature type="domain" description="F-box" evidence="1">
    <location>
        <begin position="24"/>
        <end position="58"/>
    </location>
</feature>
<dbReference type="InterPro" id="IPR057499">
    <property type="entry name" value="Kelch_FKB95"/>
</dbReference>
<dbReference type="Pfam" id="PF00646">
    <property type="entry name" value="F-box"/>
    <property type="match status" value="1"/>
</dbReference>
<dbReference type="SUPFAM" id="SSF81383">
    <property type="entry name" value="F-box domain"/>
    <property type="match status" value="1"/>
</dbReference>
<feature type="domain" description="FKB95-like N-terminal Kelch" evidence="2">
    <location>
        <begin position="86"/>
        <end position="175"/>
    </location>
</feature>
<organism evidence="3 4">
    <name type="scientific">Microthlaspi erraticum</name>
    <dbReference type="NCBI Taxonomy" id="1685480"/>
    <lineage>
        <taxon>Eukaryota</taxon>
        <taxon>Viridiplantae</taxon>
        <taxon>Streptophyta</taxon>
        <taxon>Embryophyta</taxon>
        <taxon>Tracheophyta</taxon>
        <taxon>Spermatophyta</taxon>
        <taxon>Magnoliopsida</taxon>
        <taxon>eudicotyledons</taxon>
        <taxon>Gunneridae</taxon>
        <taxon>Pentapetalae</taxon>
        <taxon>rosids</taxon>
        <taxon>malvids</taxon>
        <taxon>Brassicales</taxon>
        <taxon>Brassicaceae</taxon>
        <taxon>Coluteocarpeae</taxon>
        <taxon>Microthlaspi</taxon>
    </lineage>
</organism>
<dbReference type="PANTHER" id="PTHR24414">
    <property type="entry name" value="F-BOX/KELCH-REPEAT PROTEIN SKIP4"/>
    <property type="match status" value="1"/>
</dbReference>